<evidence type="ECO:0000313" key="11">
    <source>
        <dbReference type="Proteomes" id="UP000657006"/>
    </source>
</evidence>
<evidence type="ECO:0000256" key="2">
    <source>
        <dbReference type="ARBA" id="ARBA00004370"/>
    </source>
</evidence>
<dbReference type="GO" id="GO:0004721">
    <property type="term" value="F:phosphoprotein phosphatase activity"/>
    <property type="evidence" value="ECO:0007669"/>
    <property type="project" value="TreeGrafter"/>
</dbReference>
<dbReference type="GO" id="GO:0000155">
    <property type="term" value="F:phosphorelay sensor kinase activity"/>
    <property type="evidence" value="ECO:0007669"/>
    <property type="project" value="InterPro"/>
</dbReference>
<dbReference type="RefSeq" id="WP_177718322.1">
    <property type="nucleotide sequence ID" value="NZ_JACRSQ010000009.1"/>
</dbReference>
<evidence type="ECO:0000259" key="9">
    <source>
        <dbReference type="PROSITE" id="PS50109"/>
    </source>
</evidence>
<evidence type="ECO:0000256" key="4">
    <source>
        <dbReference type="ARBA" id="ARBA00022553"/>
    </source>
</evidence>
<dbReference type="PANTHER" id="PTHR45453:SF1">
    <property type="entry name" value="PHOSPHATE REGULON SENSOR PROTEIN PHOR"/>
    <property type="match status" value="1"/>
</dbReference>
<evidence type="ECO:0000256" key="3">
    <source>
        <dbReference type="ARBA" id="ARBA00012438"/>
    </source>
</evidence>
<dbReference type="InterPro" id="IPR003661">
    <property type="entry name" value="HisK_dim/P_dom"/>
</dbReference>
<feature type="domain" description="Histidine kinase" evidence="9">
    <location>
        <begin position="197"/>
        <end position="409"/>
    </location>
</feature>
<dbReference type="Gene3D" id="1.10.287.130">
    <property type="match status" value="1"/>
</dbReference>
<keyword evidence="8" id="KW-0472">Membrane</keyword>
<dbReference type="PANTHER" id="PTHR45453">
    <property type="entry name" value="PHOSPHATE REGULON SENSOR PROTEIN PHOR"/>
    <property type="match status" value="1"/>
</dbReference>
<keyword evidence="11" id="KW-1185">Reference proteome</keyword>
<sequence length="409" mass="46069">MIRKLRIKFIALSMAALFVLLAIILTSMNVINYRTVVAEADTTLLLLAKNGGVFPDFDGSKKNDLPRDMSPETPYETRYFFVLLDGNGNVIQANTSRIKSIDTKQAIEYATQVLSDGKQDGFIDDYRYVTYAEENRIRITFLNCEQKLKFFYSFLMTSLWIALTGYLLFFAVVVFFSKKIMRPVAESYEKQKQFITDAGHEIKTPLTIIKADTDVLEMDFGENEWLSDIRKQTVRLTSLTNDLVYLSRMEEAGDSMAMIEFPFSDVVGEAAASFQALAQTQGKEFQCDIQPMLSLNGNEKAIQQLVGILLDNALKYSPKNGMVSLKVWKQNRAVYLSVLNTTESPVQKDKLDLLFERFYRTDTSRNSQTGGYGIGLSVAKAIVSAHSGRIQATTTEDGMSLRMTVCFSA</sequence>
<evidence type="ECO:0000256" key="8">
    <source>
        <dbReference type="SAM" id="Phobius"/>
    </source>
</evidence>
<dbReference type="SMART" id="SM00388">
    <property type="entry name" value="HisKA"/>
    <property type="match status" value="1"/>
</dbReference>
<keyword evidence="8" id="KW-1133">Transmembrane helix</keyword>
<proteinExistence type="predicted"/>
<dbReference type="CDD" id="cd00082">
    <property type="entry name" value="HisKA"/>
    <property type="match status" value="1"/>
</dbReference>
<dbReference type="EMBL" id="JACRSQ010000009">
    <property type="protein sequence ID" value="MBC8543409.1"/>
    <property type="molecule type" value="Genomic_DNA"/>
</dbReference>
<keyword evidence="4" id="KW-0597">Phosphoprotein</keyword>
<dbReference type="SUPFAM" id="SSF47384">
    <property type="entry name" value="Homodimeric domain of signal transducing histidine kinase"/>
    <property type="match status" value="1"/>
</dbReference>
<dbReference type="InterPro" id="IPR050351">
    <property type="entry name" value="BphY/WalK/GraS-like"/>
</dbReference>
<evidence type="ECO:0000256" key="7">
    <source>
        <dbReference type="ARBA" id="ARBA00023012"/>
    </source>
</evidence>
<organism evidence="10 11">
    <name type="scientific">Bianquea renquensis</name>
    <dbReference type="NCBI Taxonomy" id="2763661"/>
    <lineage>
        <taxon>Bacteria</taxon>
        <taxon>Bacillati</taxon>
        <taxon>Bacillota</taxon>
        <taxon>Clostridia</taxon>
        <taxon>Eubacteriales</taxon>
        <taxon>Bianqueaceae</taxon>
        <taxon>Bianquea</taxon>
    </lineage>
</organism>
<dbReference type="Pfam" id="PF00512">
    <property type="entry name" value="HisKA"/>
    <property type="match status" value="1"/>
</dbReference>
<dbReference type="GO" id="GO:0016036">
    <property type="term" value="P:cellular response to phosphate starvation"/>
    <property type="evidence" value="ECO:0007669"/>
    <property type="project" value="TreeGrafter"/>
</dbReference>
<dbReference type="Gene3D" id="3.30.565.10">
    <property type="entry name" value="Histidine kinase-like ATPase, C-terminal domain"/>
    <property type="match status" value="1"/>
</dbReference>
<dbReference type="Pfam" id="PF02518">
    <property type="entry name" value="HATPase_c"/>
    <property type="match status" value="1"/>
</dbReference>
<dbReference type="SMART" id="SM00387">
    <property type="entry name" value="HATPase_c"/>
    <property type="match status" value="1"/>
</dbReference>
<keyword evidence="6 10" id="KW-0418">Kinase</keyword>
<dbReference type="EC" id="2.7.13.3" evidence="3"/>
<dbReference type="InterPro" id="IPR005467">
    <property type="entry name" value="His_kinase_dom"/>
</dbReference>
<dbReference type="Proteomes" id="UP000657006">
    <property type="component" value="Unassembled WGS sequence"/>
</dbReference>
<accession>A0A926I0P5</accession>
<keyword evidence="7" id="KW-0902">Two-component regulatory system</keyword>
<dbReference type="PROSITE" id="PS50109">
    <property type="entry name" value="HIS_KIN"/>
    <property type="match status" value="1"/>
</dbReference>
<dbReference type="GO" id="GO:0005886">
    <property type="term" value="C:plasma membrane"/>
    <property type="evidence" value="ECO:0007669"/>
    <property type="project" value="TreeGrafter"/>
</dbReference>
<keyword evidence="5" id="KW-0808">Transferase</keyword>
<reference evidence="10" key="1">
    <citation type="submission" date="2020-08" db="EMBL/GenBank/DDBJ databases">
        <title>Genome public.</title>
        <authorList>
            <person name="Liu C."/>
            <person name="Sun Q."/>
        </authorList>
    </citation>
    <scope>NUCLEOTIDE SEQUENCE</scope>
    <source>
        <strain evidence="10">NSJ-32</strain>
    </source>
</reference>
<dbReference type="SUPFAM" id="SSF55874">
    <property type="entry name" value="ATPase domain of HSP90 chaperone/DNA topoisomerase II/histidine kinase"/>
    <property type="match status" value="1"/>
</dbReference>
<comment type="caution">
    <text evidence="10">The sequence shown here is derived from an EMBL/GenBank/DDBJ whole genome shotgun (WGS) entry which is preliminary data.</text>
</comment>
<comment type="catalytic activity">
    <reaction evidence="1">
        <text>ATP + protein L-histidine = ADP + protein N-phospho-L-histidine.</text>
        <dbReference type="EC" id="2.7.13.3"/>
    </reaction>
</comment>
<protein>
    <recommendedName>
        <fullName evidence="3">histidine kinase</fullName>
        <ecNumber evidence="3">2.7.13.3</ecNumber>
    </recommendedName>
</protein>
<evidence type="ECO:0000313" key="10">
    <source>
        <dbReference type="EMBL" id="MBC8543409.1"/>
    </source>
</evidence>
<dbReference type="InterPro" id="IPR036890">
    <property type="entry name" value="HATPase_C_sf"/>
</dbReference>
<dbReference type="InterPro" id="IPR036097">
    <property type="entry name" value="HisK_dim/P_sf"/>
</dbReference>
<dbReference type="PRINTS" id="PR00344">
    <property type="entry name" value="BCTRLSENSOR"/>
</dbReference>
<evidence type="ECO:0000256" key="5">
    <source>
        <dbReference type="ARBA" id="ARBA00022679"/>
    </source>
</evidence>
<feature type="transmembrane region" description="Helical" evidence="8">
    <location>
        <begin position="150"/>
        <end position="176"/>
    </location>
</feature>
<evidence type="ECO:0000256" key="1">
    <source>
        <dbReference type="ARBA" id="ARBA00000085"/>
    </source>
</evidence>
<keyword evidence="8" id="KW-0812">Transmembrane</keyword>
<comment type="subcellular location">
    <subcellularLocation>
        <location evidence="2">Membrane</location>
    </subcellularLocation>
</comment>
<evidence type="ECO:0000256" key="6">
    <source>
        <dbReference type="ARBA" id="ARBA00022777"/>
    </source>
</evidence>
<dbReference type="CDD" id="cd00075">
    <property type="entry name" value="HATPase"/>
    <property type="match status" value="1"/>
</dbReference>
<name>A0A926I0P5_9FIRM</name>
<dbReference type="AlphaFoldDB" id="A0A926I0P5"/>
<gene>
    <name evidence="10" type="ORF">H8730_07615</name>
</gene>
<dbReference type="InterPro" id="IPR004358">
    <property type="entry name" value="Sig_transdc_His_kin-like_C"/>
</dbReference>
<dbReference type="InterPro" id="IPR003594">
    <property type="entry name" value="HATPase_dom"/>
</dbReference>